<keyword evidence="10" id="KW-1133">Transmembrane helix</keyword>
<sequence length="399" mass="42120">MVVGWPRGRAADVAIAAGVLVVVTAGSAQSLYAPRTESWTVTAVGWGLILAVCGSLVARRRHPVPVAVFTLVTSIVYYLLSDYDGPLLVAFIVALYTVAESGRPRVAAGIGSIAVGLVGFGTMAGNGDVNGIALFMLAGWLVAVVVIGWLRHTTAAHARAVEQRAATEERLRIARELHDVVGHHLSLISVQSAAALRRYGKDRRRGEEMAEESLAAIRETSTEALRELRVMLGVLRQDGEDAPTAPAQGLDSLGDLVERARSAGLRVRADVSGPGRPPTEVGLAAYRIVQEALTNVVRHARASSVDVRVERAVDAVTIEVVDDGPAAAHPLPPRPPDASDDRWTAEPQPETHPAKAASGSGIGGMRERARALGGELEAGPGPDGGFRVRARLPHEKRTA</sequence>
<dbReference type="OrthoDB" id="227596at2"/>
<dbReference type="GO" id="GO:0005524">
    <property type="term" value="F:ATP binding"/>
    <property type="evidence" value="ECO:0007669"/>
    <property type="project" value="UniProtKB-KW"/>
</dbReference>
<dbReference type="Pfam" id="PF23539">
    <property type="entry name" value="DUF7134"/>
    <property type="match status" value="1"/>
</dbReference>
<dbReference type="SUPFAM" id="SSF55874">
    <property type="entry name" value="ATPase domain of HSP90 chaperone/DNA topoisomerase II/histidine kinase"/>
    <property type="match status" value="1"/>
</dbReference>
<dbReference type="InterPro" id="IPR036890">
    <property type="entry name" value="HATPase_C_sf"/>
</dbReference>
<dbReference type="InterPro" id="IPR050482">
    <property type="entry name" value="Sensor_HK_TwoCompSys"/>
</dbReference>
<proteinExistence type="predicted"/>
<evidence type="ECO:0000256" key="5">
    <source>
        <dbReference type="ARBA" id="ARBA00022741"/>
    </source>
</evidence>
<evidence type="ECO:0000256" key="4">
    <source>
        <dbReference type="ARBA" id="ARBA00022679"/>
    </source>
</evidence>
<gene>
    <name evidence="14" type="ORF">DZF91_15775</name>
</gene>
<keyword evidence="10" id="KW-0812">Transmembrane</keyword>
<comment type="catalytic activity">
    <reaction evidence="1">
        <text>ATP + protein L-histidine = ADP + protein N-phospho-L-histidine.</text>
        <dbReference type="EC" id="2.7.13.3"/>
    </reaction>
</comment>
<name>A0A372JLK8_9ACTN</name>
<dbReference type="CDD" id="cd16917">
    <property type="entry name" value="HATPase_UhpB-NarQ-NarX-like"/>
    <property type="match status" value="1"/>
</dbReference>
<feature type="domain" description="Signal transduction histidine kinase subgroup 3 dimerisation and phosphoacceptor" evidence="12">
    <location>
        <begin position="169"/>
        <end position="238"/>
    </location>
</feature>
<dbReference type="PANTHER" id="PTHR24421">
    <property type="entry name" value="NITRATE/NITRITE SENSOR PROTEIN NARX-RELATED"/>
    <property type="match status" value="1"/>
</dbReference>
<evidence type="ECO:0000259" key="12">
    <source>
        <dbReference type="Pfam" id="PF07730"/>
    </source>
</evidence>
<dbReference type="InterPro" id="IPR011712">
    <property type="entry name" value="Sig_transdc_His_kin_sub3_dim/P"/>
</dbReference>
<dbReference type="Gene3D" id="1.20.5.1930">
    <property type="match status" value="1"/>
</dbReference>
<keyword evidence="8" id="KW-0902">Two-component regulatory system</keyword>
<evidence type="ECO:0000259" key="11">
    <source>
        <dbReference type="Pfam" id="PF02518"/>
    </source>
</evidence>
<dbReference type="PANTHER" id="PTHR24421:SF10">
    <property type="entry name" value="NITRATE_NITRITE SENSOR PROTEIN NARQ"/>
    <property type="match status" value="1"/>
</dbReference>
<reference evidence="14 15" key="1">
    <citation type="submission" date="2018-08" db="EMBL/GenBank/DDBJ databases">
        <title>Actinomadura jelena sp. nov., a novel Actinomycete isolated from soil in Chad.</title>
        <authorList>
            <person name="Shi L."/>
        </authorList>
    </citation>
    <scope>NUCLEOTIDE SEQUENCE [LARGE SCALE GENOMIC DNA]</scope>
    <source>
        <strain evidence="14 15">NEAU-G17</strain>
    </source>
</reference>
<comment type="caution">
    <text evidence="14">The sequence shown here is derived from an EMBL/GenBank/DDBJ whole genome shotgun (WGS) entry which is preliminary data.</text>
</comment>
<evidence type="ECO:0000256" key="2">
    <source>
        <dbReference type="ARBA" id="ARBA00012438"/>
    </source>
</evidence>
<dbReference type="Pfam" id="PF07730">
    <property type="entry name" value="HisKA_3"/>
    <property type="match status" value="1"/>
</dbReference>
<protein>
    <recommendedName>
        <fullName evidence="2">histidine kinase</fullName>
        <ecNumber evidence="2">2.7.13.3</ecNumber>
    </recommendedName>
</protein>
<evidence type="ECO:0000259" key="13">
    <source>
        <dbReference type="Pfam" id="PF23539"/>
    </source>
</evidence>
<dbReference type="Gene3D" id="3.30.565.10">
    <property type="entry name" value="Histidine kinase-like ATPase, C-terminal domain"/>
    <property type="match status" value="1"/>
</dbReference>
<feature type="transmembrane region" description="Helical" evidence="10">
    <location>
        <begin position="38"/>
        <end position="57"/>
    </location>
</feature>
<keyword evidence="3" id="KW-0597">Phosphoprotein</keyword>
<evidence type="ECO:0000256" key="7">
    <source>
        <dbReference type="ARBA" id="ARBA00022840"/>
    </source>
</evidence>
<keyword evidence="6 14" id="KW-0418">Kinase</keyword>
<dbReference type="GO" id="GO:0000155">
    <property type="term" value="F:phosphorelay sensor kinase activity"/>
    <property type="evidence" value="ECO:0007669"/>
    <property type="project" value="InterPro"/>
</dbReference>
<feature type="domain" description="DUF7134" evidence="13">
    <location>
        <begin position="11"/>
        <end position="150"/>
    </location>
</feature>
<evidence type="ECO:0000256" key="9">
    <source>
        <dbReference type="SAM" id="MobiDB-lite"/>
    </source>
</evidence>
<evidence type="ECO:0000256" key="3">
    <source>
        <dbReference type="ARBA" id="ARBA00022553"/>
    </source>
</evidence>
<evidence type="ECO:0000256" key="10">
    <source>
        <dbReference type="SAM" id="Phobius"/>
    </source>
</evidence>
<dbReference type="RefSeq" id="WP_117358223.1">
    <property type="nucleotide sequence ID" value="NZ_QURH01000265.1"/>
</dbReference>
<feature type="region of interest" description="Disordered" evidence="9">
    <location>
        <begin position="324"/>
        <end position="399"/>
    </location>
</feature>
<feature type="transmembrane region" description="Helical" evidence="10">
    <location>
        <begin position="64"/>
        <end position="80"/>
    </location>
</feature>
<dbReference type="Proteomes" id="UP000261811">
    <property type="component" value="Unassembled WGS sequence"/>
</dbReference>
<accession>A0A372JLK8</accession>
<dbReference type="GO" id="GO:0046983">
    <property type="term" value="F:protein dimerization activity"/>
    <property type="evidence" value="ECO:0007669"/>
    <property type="project" value="InterPro"/>
</dbReference>
<keyword evidence="15" id="KW-1185">Reference proteome</keyword>
<dbReference type="GO" id="GO:0016020">
    <property type="term" value="C:membrane"/>
    <property type="evidence" value="ECO:0007669"/>
    <property type="project" value="InterPro"/>
</dbReference>
<organism evidence="14 15">
    <name type="scientific">Actinomadura logoneensis</name>
    <dbReference type="NCBI Taxonomy" id="2293572"/>
    <lineage>
        <taxon>Bacteria</taxon>
        <taxon>Bacillati</taxon>
        <taxon>Actinomycetota</taxon>
        <taxon>Actinomycetes</taxon>
        <taxon>Streptosporangiales</taxon>
        <taxon>Thermomonosporaceae</taxon>
        <taxon>Actinomadura</taxon>
    </lineage>
</organism>
<feature type="transmembrane region" description="Helical" evidence="10">
    <location>
        <begin position="86"/>
        <end position="102"/>
    </location>
</feature>
<feature type="transmembrane region" description="Helical" evidence="10">
    <location>
        <begin position="131"/>
        <end position="150"/>
    </location>
</feature>
<dbReference type="InterPro" id="IPR003594">
    <property type="entry name" value="HATPase_dom"/>
</dbReference>
<dbReference type="EC" id="2.7.13.3" evidence="2"/>
<dbReference type="EMBL" id="QURH01000265">
    <property type="protein sequence ID" value="RFU40696.1"/>
    <property type="molecule type" value="Genomic_DNA"/>
</dbReference>
<evidence type="ECO:0000256" key="8">
    <source>
        <dbReference type="ARBA" id="ARBA00023012"/>
    </source>
</evidence>
<evidence type="ECO:0000256" key="1">
    <source>
        <dbReference type="ARBA" id="ARBA00000085"/>
    </source>
</evidence>
<feature type="domain" description="Histidine kinase/HSP90-like ATPase" evidence="11">
    <location>
        <begin position="284"/>
        <end position="395"/>
    </location>
</feature>
<keyword evidence="10" id="KW-0472">Membrane</keyword>
<feature type="transmembrane region" description="Helical" evidence="10">
    <location>
        <begin position="107"/>
        <end position="125"/>
    </location>
</feature>
<keyword evidence="4" id="KW-0808">Transferase</keyword>
<keyword evidence="5" id="KW-0547">Nucleotide-binding</keyword>
<dbReference type="Pfam" id="PF02518">
    <property type="entry name" value="HATPase_c"/>
    <property type="match status" value="1"/>
</dbReference>
<keyword evidence="7" id="KW-0067">ATP-binding</keyword>
<evidence type="ECO:0000313" key="15">
    <source>
        <dbReference type="Proteomes" id="UP000261811"/>
    </source>
</evidence>
<evidence type="ECO:0000313" key="14">
    <source>
        <dbReference type="EMBL" id="RFU40696.1"/>
    </source>
</evidence>
<dbReference type="InterPro" id="IPR055558">
    <property type="entry name" value="DUF7134"/>
</dbReference>
<dbReference type="AlphaFoldDB" id="A0A372JLK8"/>
<evidence type="ECO:0000256" key="6">
    <source>
        <dbReference type="ARBA" id="ARBA00022777"/>
    </source>
</evidence>